<dbReference type="Proteomes" id="UP000288073">
    <property type="component" value="Unassembled WGS sequence"/>
</dbReference>
<reference evidence="3 4" key="1">
    <citation type="journal article" date="2019" name="Extremophiles">
        <title>Biogeography of thermophiles and predominance of Thermus scotoductus in domestic water heaters.</title>
        <authorList>
            <person name="Wilpiszeski R.L."/>
            <person name="Zhang Z."/>
            <person name="House C.H."/>
        </authorList>
    </citation>
    <scope>NUCLEOTIDE SEQUENCE [LARGE SCALE GENOMIC DNA]</scope>
    <source>
        <strain evidence="3 4">10_S10</strain>
    </source>
</reference>
<evidence type="ECO:0000256" key="2">
    <source>
        <dbReference type="ARBA" id="ARBA00023002"/>
    </source>
</evidence>
<dbReference type="GO" id="GO:0035925">
    <property type="term" value="F:mRNA 3'-UTR AU-rich region binding"/>
    <property type="evidence" value="ECO:0007669"/>
    <property type="project" value="TreeGrafter"/>
</dbReference>
<evidence type="ECO:0000313" key="3">
    <source>
        <dbReference type="EMBL" id="RTI17089.1"/>
    </source>
</evidence>
<evidence type="ECO:0000256" key="1">
    <source>
        <dbReference type="ARBA" id="ARBA00022857"/>
    </source>
</evidence>
<organism evidence="3 4">
    <name type="scientific">Thermus scotoductus</name>
    <dbReference type="NCBI Taxonomy" id="37636"/>
    <lineage>
        <taxon>Bacteria</taxon>
        <taxon>Thermotogati</taxon>
        <taxon>Deinococcota</taxon>
        <taxon>Deinococci</taxon>
        <taxon>Thermales</taxon>
        <taxon>Thermaceae</taxon>
        <taxon>Thermus</taxon>
    </lineage>
</organism>
<comment type="caution">
    <text evidence="3">The sequence shown here is derived from an EMBL/GenBank/DDBJ whole genome shotgun (WGS) entry which is preliminary data.</text>
</comment>
<name>A0A430V2Q9_THESC</name>
<sequence>VYDGVGQSTFEGSLEALRPRGYLVLFGQSSGPVPPFDPQVLNRKGSLFLTRPTLHHYTATRKELLFRAGEVFEAIRAGWLRVRIGAEFPLEKAREAHEALEGRKTTGKVLLIP</sequence>
<evidence type="ECO:0000313" key="4">
    <source>
        <dbReference type="Proteomes" id="UP000288073"/>
    </source>
</evidence>
<accession>A0A430V2Q9</accession>
<dbReference type="RefSeq" id="WP_153186255.1">
    <property type="nucleotide sequence ID" value="NZ_PEMN01000184.1"/>
</dbReference>
<dbReference type="GO" id="GO:0070402">
    <property type="term" value="F:NADPH binding"/>
    <property type="evidence" value="ECO:0007669"/>
    <property type="project" value="TreeGrafter"/>
</dbReference>
<dbReference type="Gene3D" id="3.90.180.10">
    <property type="entry name" value="Medium-chain alcohol dehydrogenases, catalytic domain"/>
    <property type="match status" value="1"/>
</dbReference>
<dbReference type="AlphaFoldDB" id="A0A430V2Q9"/>
<keyword evidence="2" id="KW-0560">Oxidoreductase</keyword>
<proteinExistence type="predicted"/>
<dbReference type="GO" id="GO:0005829">
    <property type="term" value="C:cytosol"/>
    <property type="evidence" value="ECO:0007669"/>
    <property type="project" value="TreeGrafter"/>
</dbReference>
<keyword evidence="1" id="KW-0521">NADP</keyword>
<protein>
    <submittedName>
        <fullName evidence="3">NADPH:quinone reductase</fullName>
    </submittedName>
</protein>
<dbReference type="GO" id="GO:0003960">
    <property type="term" value="F:quinone reductase (NADPH) activity"/>
    <property type="evidence" value="ECO:0007669"/>
    <property type="project" value="TreeGrafter"/>
</dbReference>
<dbReference type="PANTHER" id="PTHR48106:SF13">
    <property type="entry name" value="QUINONE OXIDOREDUCTASE-RELATED"/>
    <property type="match status" value="1"/>
</dbReference>
<gene>
    <name evidence="3" type="ORF">CSW23_06525</name>
</gene>
<dbReference type="PANTHER" id="PTHR48106">
    <property type="entry name" value="QUINONE OXIDOREDUCTASE PIG3-RELATED"/>
    <property type="match status" value="1"/>
</dbReference>
<dbReference type="Gene3D" id="3.40.50.720">
    <property type="entry name" value="NAD(P)-binding Rossmann-like Domain"/>
    <property type="match status" value="1"/>
</dbReference>
<dbReference type="EMBL" id="PEMN01000184">
    <property type="protein sequence ID" value="RTI17089.1"/>
    <property type="molecule type" value="Genomic_DNA"/>
</dbReference>
<dbReference type="Pfam" id="PF13602">
    <property type="entry name" value="ADH_zinc_N_2"/>
    <property type="match status" value="1"/>
</dbReference>
<dbReference type="SUPFAM" id="SSF51735">
    <property type="entry name" value="NAD(P)-binding Rossmann-fold domains"/>
    <property type="match status" value="1"/>
</dbReference>
<feature type="non-terminal residue" evidence="3">
    <location>
        <position position="1"/>
    </location>
</feature>
<dbReference type="InterPro" id="IPR036291">
    <property type="entry name" value="NAD(P)-bd_dom_sf"/>
</dbReference>